<protein>
    <recommendedName>
        <fullName evidence="3">HMG box domain-containing protein</fullName>
    </recommendedName>
</protein>
<dbReference type="SUPFAM" id="SSF47095">
    <property type="entry name" value="HMG-box"/>
    <property type="match status" value="1"/>
</dbReference>
<feature type="region of interest" description="Disordered" evidence="2">
    <location>
        <begin position="1"/>
        <end position="105"/>
    </location>
</feature>
<dbReference type="InterPro" id="IPR042477">
    <property type="entry name" value="HMGXB4"/>
</dbReference>
<accession>A0AAU9UQS1</accession>
<dbReference type="InterPro" id="IPR009071">
    <property type="entry name" value="HMG_box_dom"/>
</dbReference>
<dbReference type="EMBL" id="CAKOGL010000024">
    <property type="protein sequence ID" value="CAH2101896.1"/>
    <property type="molecule type" value="Genomic_DNA"/>
</dbReference>
<evidence type="ECO:0000256" key="1">
    <source>
        <dbReference type="PROSITE-ProRule" id="PRU00267"/>
    </source>
</evidence>
<feature type="DNA-binding region" description="HMG box" evidence="1">
    <location>
        <begin position="137"/>
        <end position="205"/>
    </location>
</feature>
<gene>
    <name evidence="4" type="ORF">EEDITHA_LOCUS16606</name>
</gene>
<keyword evidence="5" id="KW-1185">Reference proteome</keyword>
<dbReference type="AlphaFoldDB" id="A0AAU9UQS1"/>
<evidence type="ECO:0000313" key="5">
    <source>
        <dbReference type="Proteomes" id="UP001153954"/>
    </source>
</evidence>
<dbReference type="Pfam" id="PF00505">
    <property type="entry name" value="HMG_box"/>
    <property type="match status" value="1"/>
</dbReference>
<keyword evidence="1" id="KW-0238">DNA-binding</keyword>
<feature type="domain" description="HMG box" evidence="3">
    <location>
        <begin position="137"/>
        <end position="205"/>
    </location>
</feature>
<feature type="compositionally biased region" description="Polar residues" evidence="2">
    <location>
        <begin position="197"/>
        <end position="213"/>
    </location>
</feature>
<name>A0AAU9UQS1_EUPED</name>
<evidence type="ECO:0000259" key="3">
    <source>
        <dbReference type="PROSITE" id="PS50118"/>
    </source>
</evidence>
<dbReference type="CDD" id="cd00084">
    <property type="entry name" value="HMG-box_SF"/>
    <property type="match status" value="1"/>
</dbReference>
<sequence>MQEDLEVTGVSRSGRVRKKSSKLMDFESPDDIETRFRRQTPIKTYSNVKHEEPMESQEQTPQRPMEEAGTASGSESDYYENNADNGESMESDSSVSDEGSARTPANSLYMMEKNKKKIVVKDGRVVGRAKAQRKDKGKTRITAYMMWAKEARNELLRKHPDMDFSAISKRLGEMWANVNYNERYLWKRKAKRFAMQKEQNQPPVNKIISNPSIRPSPGQGPGRPTTGRAPPRAAPTTPPHQALVPVSGASSANAGVYRMSGCGAAEVAAHLRLLGESLAIIGERLKEHEGQIAVSGSVSVLLDTLLCSLAPLLAVARAVPAIAPPPALMRDTLHNIAYIMPGL</sequence>
<evidence type="ECO:0000256" key="2">
    <source>
        <dbReference type="SAM" id="MobiDB-lite"/>
    </source>
</evidence>
<dbReference type="Proteomes" id="UP001153954">
    <property type="component" value="Unassembled WGS sequence"/>
</dbReference>
<dbReference type="InterPro" id="IPR036910">
    <property type="entry name" value="HMG_box_dom_sf"/>
</dbReference>
<proteinExistence type="predicted"/>
<dbReference type="PROSITE" id="PS50118">
    <property type="entry name" value="HMG_BOX_2"/>
    <property type="match status" value="1"/>
</dbReference>
<dbReference type="Gene3D" id="1.10.30.10">
    <property type="entry name" value="High mobility group box domain"/>
    <property type="match status" value="1"/>
</dbReference>
<feature type="region of interest" description="Disordered" evidence="2">
    <location>
        <begin position="195"/>
        <end position="245"/>
    </location>
</feature>
<dbReference type="PANTHER" id="PTHR46584:SF1">
    <property type="entry name" value="HMG DOMAIN-CONTAINING PROTEIN 4"/>
    <property type="match status" value="1"/>
</dbReference>
<comment type="caution">
    <text evidence="4">The sequence shown here is derived from an EMBL/GenBank/DDBJ whole genome shotgun (WGS) entry which is preliminary data.</text>
</comment>
<dbReference type="PANTHER" id="PTHR46584">
    <property type="entry name" value="HMG DOMAIN-CONTAINING PROTEIN 4"/>
    <property type="match status" value="1"/>
</dbReference>
<feature type="compositionally biased region" description="Low complexity" evidence="2">
    <location>
        <begin position="222"/>
        <end position="231"/>
    </location>
</feature>
<reference evidence="4" key="1">
    <citation type="submission" date="2022-03" db="EMBL/GenBank/DDBJ databases">
        <authorList>
            <person name="Tunstrom K."/>
        </authorList>
    </citation>
    <scope>NUCLEOTIDE SEQUENCE</scope>
</reference>
<organism evidence="4 5">
    <name type="scientific">Euphydryas editha</name>
    <name type="common">Edith's checkerspot</name>
    <dbReference type="NCBI Taxonomy" id="104508"/>
    <lineage>
        <taxon>Eukaryota</taxon>
        <taxon>Metazoa</taxon>
        <taxon>Ecdysozoa</taxon>
        <taxon>Arthropoda</taxon>
        <taxon>Hexapoda</taxon>
        <taxon>Insecta</taxon>
        <taxon>Pterygota</taxon>
        <taxon>Neoptera</taxon>
        <taxon>Endopterygota</taxon>
        <taxon>Lepidoptera</taxon>
        <taxon>Glossata</taxon>
        <taxon>Ditrysia</taxon>
        <taxon>Papilionoidea</taxon>
        <taxon>Nymphalidae</taxon>
        <taxon>Nymphalinae</taxon>
        <taxon>Euphydryas</taxon>
    </lineage>
</organism>
<dbReference type="GO" id="GO:0003677">
    <property type="term" value="F:DNA binding"/>
    <property type="evidence" value="ECO:0007669"/>
    <property type="project" value="UniProtKB-UniRule"/>
</dbReference>
<evidence type="ECO:0000313" key="4">
    <source>
        <dbReference type="EMBL" id="CAH2101896.1"/>
    </source>
</evidence>
<dbReference type="GO" id="GO:0005634">
    <property type="term" value="C:nucleus"/>
    <property type="evidence" value="ECO:0007669"/>
    <property type="project" value="UniProtKB-UniRule"/>
</dbReference>
<feature type="compositionally biased region" description="Low complexity" evidence="2">
    <location>
        <begin position="86"/>
        <end position="98"/>
    </location>
</feature>
<dbReference type="SMART" id="SM00398">
    <property type="entry name" value="HMG"/>
    <property type="match status" value="1"/>
</dbReference>
<keyword evidence="1" id="KW-0539">Nucleus</keyword>